<proteinExistence type="predicted"/>
<reference evidence="1 2" key="1">
    <citation type="journal article" date="2019" name="Sci. Rep.">
        <title>Orb-weaving spider Araneus ventricosus genome elucidates the spidroin gene catalogue.</title>
        <authorList>
            <person name="Kono N."/>
            <person name="Nakamura H."/>
            <person name="Ohtoshi R."/>
            <person name="Moran D.A.P."/>
            <person name="Shinohara A."/>
            <person name="Yoshida Y."/>
            <person name="Fujiwara M."/>
            <person name="Mori M."/>
            <person name="Tomita M."/>
            <person name="Arakawa K."/>
        </authorList>
    </citation>
    <scope>NUCLEOTIDE SEQUENCE [LARGE SCALE GENOMIC DNA]</scope>
</reference>
<dbReference type="AlphaFoldDB" id="A0A4Y2HSS8"/>
<protein>
    <submittedName>
        <fullName evidence="1">Uncharacterized protein</fullName>
    </submittedName>
</protein>
<dbReference type="EMBL" id="BGPR01104029">
    <property type="protein sequence ID" value="GBM68308.1"/>
    <property type="molecule type" value="Genomic_DNA"/>
</dbReference>
<comment type="caution">
    <text evidence="1">The sequence shown here is derived from an EMBL/GenBank/DDBJ whole genome shotgun (WGS) entry which is preliminary data.</text>
</comment>
<organism evidence="1 2">
    <name type="scientific">Araneus ventricosus</name>
    <name type="common">Orbweaver spider</name>
    <name type="synonym">Epeira ventricosa</name>
    <dbReference type="NCBI Taxonomy" id="182803"/>
    <lineage>
        <taxon>Eukaryota</taxon>
        <taxon>Metazoa</taxon>
        <taxon>Ecdysozoa</taxon>
        <taxon>Arthropoda</taxon>
        <taxon>Chelicerata</taxon>
        <taxon>Arachnida</taxon>
        <taxon>Araneae</taxon>
        <taxon>Araneomorphae</taxon>
        <taxon>Entelegynae</taxon>
        <taxon>Araneoidea</taxon>
        <taxon>Araneidae</taxon>
        <taxon>Araneus</taxon>
    </lineage>
</organism>
<name>A0A4Y2HSS8_ARAVE</name>
<sequence>MPIEPMFSHYCLKRTLFQISIWNPDWMPNWLAPDFPPEHFQQFLSFVRNMGFIIQEDDTITQHARAFASDGFTMAQLLFPLYEIEGTLIRNKVLFKQ</sequence>
<evidence type="ECO:0000313" key="1">
    <source>
        <dbReference type="EMBL" id="GBM68308.1"/>
    </source>
</evidence>
<accession>A0A4Y2HSS8</accession>
<evidence type="ECO:0000313" key="2">
    <source>
        <dbReference type="Proteomes" id="UP000499080"/>
    </source>
</evidence>
<keyword evidence="2" id="KW-1185">Reference proteome</keyword>
<gene>
    <name evidence="1" type="ORF">AVEN_245402_1</name>
</gene>
<dbReference type="Proteomes" id="UP000499080">
    <property type="component" value="Unassembled WGS sequence"/>
</dbReference>